<dbReference type="AlphaFoldDB" id="A0A4R5AFB1"/>
<feature type="transmembrane region" description="Helical" evidence="1">
    <location>
        <begin position="137"/>
        <end position="158"/>
    </location>
</feature>
<comment type="caution">
    <text evidence="2">The sequence shown here is derived from an EMBL/GenBank/DDBJ whole genome shotgun (WGS) entry which is preliminary data.</text>
</comment>
<dbReference type="GO" id="GO:0005886">
    <property type="term" value="C:plasma membrane"/>
    <property type="evidence" value="ECO:0007669"/>
    <property type="project" value="UniProtKB-SubCell"/>
</dbReference>
<sequence length="278" mass="29467">MSSVTTRPALRVRPGIVLRQMLAERRRTLAWWSVSIAALAAIIGASYPTVKDFGSQLEELLRQLPRGVIELMGAGGGLVSPEGYLNSRFYSGLFPILLLVFGIMVAAWTVAGAEREGTLEPLLANPVSRTRVALERFAGTAVLLAMLTFVGTAVFVVLRGPFELTSLGVGRLVAAGVGVFLLAMVFTALTFATGAATGNKGAAIAAGAGAAAATYLVFALAAFVEFFGNLRWLSPWDWFLSPSPLTDGWTAWAVWPPLLVIAVAVALGTALFARRDLR</sequence>
<feature type="transmembrane region" description="Helical" evidence="1">
    <location>
        <begin position="170"/>
        <end position="192"/>
    </location>
</feature>
<evidence type="ECO:0000313" key="3">
    <source>
        <dbReference type="Proteomes" id="UP000295217"/>
    </source>
</evidence>
<dbReference type="PANTHER" id="PTHR37305">
    <property type="entry name" value="INTEGRAL MEMBRANE PROTEIN-RELATED"/>
    <property type="match status" value="1"/>
</dbReference>
<evidence type="ECO:0008006" key="4">
    <source>
        <dbReference type="Google" id="ProtNLM"/>
    </source>
</evidence>
<keyword evidence="1" id="KW-0812">Transmembrane</keyword>
<dbReference type="EMBL" id="SMLB01000011">
    <property type="protein sequence ID" value="TDD70026.1"/>
    <property type="molecule type" value="Genomic_DNA"/>
</dbReference>
<dbReference type="PANTHER" id="PTHR37305:SF1">
    <property type="entry name" value="MEMBRANE PROTEIN"/>
    <property type="match status" value="1"/>
</dbReference>
<name>A0A4R5AFB1_9ACTN</name>
<feature type="transmembrane region" description="Helical" evidence="1">
    <location>
        <begin position="89"/>
        <end position="111"/>
    </location>
</feature>
<keyword evidence="3" id="KW-1185">Reference proteome</keyword>
<reference evidence="2 3" key="1">
    <citation type="submission" date="2019-02" db="EMBL/GenBank/DDBJ databases">
        <title>Draft genome sequences of novel Actinobacteria.</title>
        <authorList>
            <person name="Sahin N."/>
            <person name="Ay H."/>
            <person name="Saygin H."/>
        </authorList>
    </citation>
    <scope>NUCLEOTIDE SEQUENCE [LARGE SCALE GENOMIC DNA]</scope>
    <source>
        <strain evidence="2 3">8K307</strain>
    </source>
</reference>
<dbReference type="GO" id="GO:0140359">
    <property type="term" value="F:ABC-type transporter activity"/>
    <property type="evidence" value="ECO:0007669"/>
    <property type="project" value="InterPro"/>
</dbReference>
<organism evidence="2 3">
    <name type="scientific">Jiangella aurantiaca</name>
    <dbReference type="NCBI Taxonomy" id="2530373"/>
    <lineage>
        <taxon>Bacteria</taxon>
        <taxon>Bacillati</taxon>
        <taxon>Actinomycetota</taxon>
        <taxon>Actinomycetes</taxon>
        <taxon>Jiangellales</taxon>
        <taxon>Jiangellaceae</taxon>
        <taxon>Jiangella</taxon>
    </lineage>
</organism>
<evidence type="ECO:0000313" key="2">
    <source>
        <dbReference type="EMBL" id="TDD70026.1"/>
    </source>
</evidence>
<dbReference type="OrthoDB" id="3686802at2"/>
<keyword evidence="1" id="KW-1133">Transmembrane helix</keyword>
<dbReference type="Proteomes" id="UP000295217">
    <property type="component" value="Unassembled WGS sequence"/>
</dbReference>
<proteinExistence type="predicted"/>
<dbReference type="Pfam" id="PF12679">
    <property type="entry name" value="ABC2_membrane_2"/>
    <property type="match status" value="1"/>
</dbReference>
<feature type="transmembrane region" description="Helical" evidence="1">
    <location>
        <begin position="204"/>
        <end position="229"/>
    </location>
</feature>
<keyword evidence="1" id="KW-0472">Membrane</keyword>
<evidence type="ECO:0000256" key="1">
    <source>
        <dbReference type="SAM" id="Phobius"/>
    </source>
</evidence>
<protein>
    <recommendedName>
        <fullName evidence="4">ABC transporter permease</fullName>
    </recommendedName>
</protein>
<gene>
    <name evidence="2" type="ORF">E1262_10665</name>
</gene>
<dbReference type="RefSeq" id="WP_132103116.1">
    <property type="nucleotide sequence ID" value="NZ_SMLB01000011.1"/>
</dbReference>
<feature type="transmembrane region" description="Helical" evidence="1">
    <location>
        <begin position="249"/>
        <end position="273"/>
    </location>
</feature>
<feature type="transmembrane region" description="Helical" evidence="1">
    <location>
        <begin position="29"/>
        <end position="47"/>
    </location>
</feature>
<accession>A0A4R5AFB1</accession>